<dbReference type="Gene3D" id="3.30.300.30">
    <property type="match status" value="1"/>
</dbReference>
<dbReference type="InterPro" id="IPR006182">
    <property type="entry name" value="FliF_N_dom"/>
</dbReference>
<evidence type="ECO:0000256" key="2">
    <source>
        <dbReference type="ARBA" id="ARBA00004651"/>
    </source>
</evidence>
<evidence type="ECO:0000256" key="5">
    <source>
        <dbReference type="ARBA" id="ARBA00022692"/>
    </source>
</evidence>
<evidence type="ECO:0000256" key="9">
    <source>
        <dbReference type="PIRNR" id="PIRNR004862"/>
    </source>
</evidence>
<feature type="transmembrane region" description="Helical" evidence="11">
    <location>
        <begin position="431"/>
        <end position="450"/>
    </location>
</feature>
<name>A0A0U1KWH0_9FIRM</name>
<feature type="compositionally biased region" description="Polar residues" evidence="10">
    <location>
        <begin position="299"/>
        <end position="308"/>
    </location>
</feature>
<evidence type="ECO:0000313" key="15">
    <source>
        <dbReference type="Proteomes" id="UP000049855"/>
    </source>
</evidence>
<evidence type="ECO:0000259" key="13">
    <source>
        <dbReference type="Pfam" id="PF08345"/>
    </source>
</evidence>
<keyword evidence="7 11" id="KW-0472">Membrane</keyword>
<sequence length="522" mass="58573">MTDLKEQSLRLWQKLDKKHKYIILGTVAFVFIFILAWSYWWGSRPDNVPLFTTLEAEDAAKVTAKLKEMKVGYEVQTGSNGTVILVPAQDVHKLRLELAGQGLPRGNKGFEIFEQNKFGATEFQNKVQLLQAVQGELTRTIEQMGEVEKARVHIVMSEDSLYKKTEKPATASIMLKLKPDAKLNQQQVKGIVNLVAHSVQGLKPENITVVDSLARVLNDQSDSETPPLAGTAAITQFEMTKKVQEDLQKNVQSLLDQTLGIGKAAARVNVELNFDQRTMDRQIFEPVVDDKGIIRSSQETNESYQGNSAAAPGGVPGTTTNIPGYVANNNNNSQSNYEKREATRNYEINETKEKVVSTPGAIRRLTVAVLVDAAMSRAQQESLNKTVASAIGLNPTRGDTIAVEPIQFNTELADKQRKEDEEYAKKQQQEFLLKVGLAVLIISAILYYLYRRYARRREQEEEQMLEAISLEAQPIMDETEAAQEEMDAQEKERAEQRSTVEKFAKSRPEDVAQILKVWLAEE</sequence>
<keyword evidence="14" id="KW-0969">Cilium</keyword>
<dbReference type="GO" id="GO:0009431">
    <property type="term" value="C:bacterial-type flagellum basal body, MS ring"/>
    <property type="evidence" value="ECO:0007669"/>
    <property type="project" value="InterPro"/>
</dbReference>
<evidence type="ECO:0000256" key="3">
    <source>
        <dbReference type="ARBA" id="ARBA00007971"/>
    </source>
</evidence>
<comment type="similarity">
    <text evidence="3 9">Belongs to the FliF family.</text>
</comment>
<dbReference type="PANTHER" id="PTHR30046:SF0">
    <property type="entry name" value="FLAGELLAR M-RING PROTEIN"/>
    <property type="match status" value="1"/>
</dbReference>
<dbReference type="GO" id="GO:0003774">
    <property type="term" value="F:cytoskeletal motor activity"/>
    <property type="evidence" value="ECO:0007669"/>
    <property type="project" value="InterPro"/>
</dbReference>
<evidence type="ECO:0000256" key="6">
    <source>
        <dbReference type="ARBA" id="ARBA00022989"/>
    </source>
</evidence>
<feature type="region of interest" description="Disordered" evidence="10">
    <location>
        <begin position="477"/>
        <end position="502"/>
    </location>
</feature>
<keyword evidence="14" id="KW-0966">Cell projection</keyword>
<dbReference type="InterPro" id="IPR045851">
    <property type="entry name" value="AMP-bd_C_sf"/>
</dbReference>
<evidence type="ECO:0000259" key="12">
    <source>
        <dbReference type="Pfam" id="PF01514"/>
    </source>
</evidence>
<comment type="function">
    <text evidence="9">The M ring may be actively involved in energy transduction.</text>
</comment>
<gene>
    <name evidence="14" type="ORF">SpAn4DRAFT_3984</name>
</gene>
<dbReference type="Pfam" id="PF08345">
    <property type="entry name" value="YscJ_FliF_C"/>
    <property type="match status" value="1"/>
</dbReference>
<keyword evidence="5 11" id="KW-0812">Transmembrane</keyword>
<proteinExistence type="inferred from homology"/>
<dbReference type="NCBIfam" id="TIGR00206">
    <property type="entry name" value="fliF"/>
    <property type="match status" value="1"/>
</dbReference>
<keyword evidence="8 9" id="KW-0975">Bacterial flagellum</keyword>
<keyword evidence="15" id="KW-1185">Reference proteome</keyword>
<feature type="compositionally biased region" description="Basic and acidic residues" evidence="10">
    <location>
        <begin position="488"/>
        <end position="502"/>
    </location>
</feature>
<dbReference type="PANTHER" id="PTHR30046">
    <property type="entry name" value="FLAGELLAR M-RING PROTEIN"/>
    <property type="match status" value="1"/>
</dbReference>
<dbReference type="InterPro" id="IPR000067">
    <property type="entry name" value="FlgMring_FliF"/>
</dbReference>
<keyword evidence="6 11" id="KW-1133">Transmembrane helix</keyword>
<comment type="subcellular location">
    <subcellularLocation>
        <location evidence="1 9">Bacterial flagellum basal body</location>
    </subcellularLocation>
    <subcellularLocation>
        <location evidence="2">Cell membrane</location>
        <topology evidence="2">Multi-pass membrane protein</topology>
    </subcellularLocation>
</comment>
<dbReference type="InterPro" id="IPR013556">
    <property type="entry name" value="Flag_M-ring_C"/>
</dbReference>
<keyword evidence="14" id="KW-0282">Flagellum</keyword>
<dbReference type="RefSeq" id="WP_021167575.1">
    <property type="nucleotide sequence ID" value="NZ_CTRP01000004.1"/>
</dbReference>
<evidence type="ECO:0000256" key="7">
    <source>
        <dbReference type="ARBA" id="ARBA00023136"/>
    </source>
</evidence>
<feature type="domain" description="Flagellar M-ring C-terminal" evidence="13">
    <location>
        <begin position="255"/>
        <end position="408"/>
    </location>
</feature>
<dbReference type="PIRSF" id="PIRSF004862">
    <property type="entry name" value="FliF"/>
    <property type="match status" value="1"/>
</dbReference>
<dbReference type="EMBL" id="CTRP01000004">
    <property type="protein sequence ID" value="CQR71479.1"/>
    <property type="molecule type" value="Genomic_DNA"/>
</dbReference>
<evidence type="ECO:0000313" key="14">
    <source>
        <dbReference type="EMBL" id="CQR71479.1"/>
    </source>
</evidence>
<evidence type="ECO:0000256" key="8">
    <source>
        <dbReference type="ARBA" id="ARBA00023143"/>
    </source>
</evidence>
<dbReference type="GO" id="GO:0071973">
    <property type="term" value="P:bacterial-type flagellum-dependent cell motility"/>
    <property type="evidence" value="ECO:0007669"/>
    <property type="project" value="InterPro"/>
</dbReference>
<feature type="domain" description="Flagellar M-ring N-terminal" evidence="12">
    <location>
        <begin position="43"/>
        <end position="218"/>
    </location>
</feature>
<feature type="region of interest" description="Disordered" evidence="10">
    <location>
        <begin position="299"/>
        <end position="341"/>
    </location>
</feature>
<feature type="transmembrane region" description="Helical" evidence="11">
    <location>
        <begin position="21"/>
        <end position="41"/>
    </location>
</feature>
<evidence type="ECO:0000256" key="1">
    <source>
        <dbReference type="ARBA" id="ARBA00004117"/>
    </source>
</evidence>
<evidence type="ECO:0000256" key="10">
    <source>
        <dbReference type="SAM" id="MobiDB-lite"/>
    </source>
</evidence>
<evidence type="ECO:0000256" key="11">
    <source>
        <dbReference type="SAM" id="Phobius"/>
    </source>
</evidence>
<reference evidence="15" key="1">
    <citation type="submission" date="2015-03" db="EMBL/GenBank/DDBJ databases">
        <authorList>
            <person name="Nijsse Bart"/>
        </authorList>
    </citation>
    <scope>NUCLEOTIDE SEQUENCE [LARGE SCALE GENOMIC DNA]</scope>
</reference>
<feature type="compositionally biased region" description="Acidic residues" evidence="10">
    <location>
        <begin position="477"/>
        <end position="487"/>
    </location>
</feature>
<dbReference type="GO" id="GO:0005886">
    <property type="term" value="C:plasma membrane"/>
    <property type="evidence" value="ECO:0007669"/>
    <property type="project" value="UniProtKB-SubCell"/>
</dbReference>
<protein>
    <recommendedName>
        <fullName evidence="9">Flagellar M-ring protein</fullName>
    </recommendedName>
</protein>
<dbReference type="Pfam" id="PF01514">
    <property type="entry name" value="YscJ_FliF"/>
    <property type="match status" value="1"/>
</dbReference>
<dbReference type="Proteomes" id="UP000049855">
    <property type="component" value="Unassembled WGS sequence"/>
</dbReference>
<dbReference type="InterPro" id="IPR043427">
    <property type="entry name" value="YscJ/FliF"/>
</dbReference>
<dbReference type="AlphaFoldDB" id="A0A0U1KWH0"/>
<keyword evidence="4" id="KW-1003">Cell membrane</keyword>
<accession>A0A0U1KWH0</accession>
<evidence type="ECO:0000256" key="4">
    <source>
        <dbReference type="ARBA" id="ARBA00022475"/>
    </source>
</evidence>
<dbReference type="PRINTS" id="PR01009">
    <property type="entry name" value="FLGMRINGFLIF"/>
</dbReference>
<organism evidence="14 15">
    <name type="scientific">Sporomusa ovata</name>
    <dbReference type="NCBI Taxonomy" id="2378"/>
    <lineage>
        <taxon>Bacteria</taxon>
        <taxon>Bacillati</taxon>
        <taxon>Bacillota</taxon>
        <taxon>Negativicutes</taxon>
        <taxon>Selenomonadales</taxon>
        <taxon>Sporomusaceae</taxon>
        <taxon>Sporomusa</taxon>
    </lineage>
</organism>